<evidence type="ECO:0000256" key="3">
    <source>
        <dbReference type="ARBA" id="ARBA00022670"/>
    </source>
</evidence>
<feature type="transmembrane region" description="Helical" evidence="11">
    <location>
        <begin position="29"/>
        <end position="54"/>
    </location>
</feature>
<dbReference type="GO" id="GO:0008237">
    <property type="term" value="F:metallopeptidase activity"/>
    <property type="evidence" value="ECO:0007669"/>
    <property type="project" value="UniProtKB-KW"/>
</dbReference>
<dbReference type="PANTHER" id="PTHR43221">
    <property type="entry name" value="PROTEASE HTPX"/>
    <property type="match status" value="1"/>
</dbReference>
<dbReference type="Pfam" id="PF01435">
    <property type="entry name" value="Peptidase_M48"/>
    <property type="match status" value="1"/>
</dbReference>
<evidence type="ECO:0000313" key="13">
    <source>
        <dbReference type="EMBL" id="MBL1090731.1"/>
    </source>
</evidence>
<evidence type="ECO:0000259" key="12">
    <source>
        <dbReference type="Pfam" id="PF01435"/>
    </source>
</evidence>
<dbReference type="InterPro" id="IPR001915">
    <property type="entry name" value="Peptidase_M48"/>
</dbReference>
<feature type="transmembrane region" description="Helical" evidence="11">
    <location>
        <begin position="377"/>
        <end position="402"/>
    </location>
</feature>
<feature type="transmembrane region" description="Helical" evidence="11">
    <location>
        <begin position="483"/>
        <end position="505"/>
    </location>
</feature>
<evidence type="ECO:0000256" key="1">
    <source>
        <dbReference type="ARBA" id="ARBA00001947"/>
    </source>
</evidence>
<keyword evidence="5" id="KW-0479">Metal-binding</keyword>
<feature type="transmembrane region" description="Helical" evidence="11">
    <location>
        <begin position="252"/>
        <end position="277"/>
    </location>
</feature>
<evidence type="ECO:0000256" key="11">
    <source>
        <dbReference type="SAM" id="Phobius"/>
    </source>
</evidence>
<feature type="domain" description="Peptidase M48" evidence="12">
    <location>
        <begin position="137"/>
        <end position="335"/>
    </location>
</feature>
<name>A0ABS1MSI9_9ACTN</name>
<dbReference type="RefSeq" id="WP_201804426.1">
    <property type="nucleotide sequence ID" value="NZ_JAERRI010000007.1"/>
</dbReference>
<protein>
    <submittedName>
        <fullName evidence="13">M48 family metalloprotease</fullName>
    </submittedName>
</protein>
<feature type="transmembrane region" description="Helical" evidence="11">
    <location>
        <begin position="677"/>
        <end position="699"/>
    </location>
</feature>
<evidence type="ECO:0000256" key="4">
    <source>
        <dbReference type="ARBA" id="ARBA00022692"/>
    </source>
</evidence>
<keyword evidence="2" id="KW-1003">Cell membrane</keyword>
<feature type="transmembrane region" description="Helical" evidence="11">
    <location>
        <begin position="444"/>
        <end position="462"/>
    </location>
</feature>
<evidence type="ECO:0000256" key="10">
    <source>
        <dbReference type="ARBA" id="ARBA00023136"/>
    </source>
</evidence>
<evidence type="ECO:0000256" key="7">
    <source>
        <dbReference type="ARBA" id="ARBA00022833"/>
    </source>
</evidence>
<keyword evidence="8 11" id="KW-1133">Transmembrane helix</keyword>
<proteinExistence type="predicted"/>
<reference evidence="13 14" key="1">
    <citation type="submission" date="2021-01" db="EMBL/GenBank/DDBJ databases">
        <title>WGS of actinomycetes isolated from Thailand.</title>
        <authorList>
            <person name="Thawai C."/>
        </authorList>
    </citation>
    <scope>NUCLEOTIDE SEQUENCE [LARGE SCALE GENOMIC DNA]</scope>
    <source>
        <strain evidence="13 14">CH9-7</strain>
    </source>
</reference>
<feature type="transmembrane region" description="Helical" evidence="11">
    <location>
        <begin position="98"/>
        <end position="117"/>
    </location>
</feature>
<evidence type="ECO:0000256" key="6">
    <source>
        <dbReference type="ARBA" id="ARBA00022801"/>
    </source>
</evidence>
<dbReference type="EMBL" id="JAERRI010000007">
    <property type="protein sequence ID" value="MBL1090731.1"/>
    <property type="molecule type" value="Genomic_DNA"/>
</dbReference>
<keyword evidence="10 11" id="KW-0472">Membrane</keyword>
<dbReference type="PANTHER" id="PTHR43221:SF2">
    <property type="entry name" value="PROTEASE HTPX HOMOLOG"/>
    <property type="match status" value="1"/>
</dbReference>
<dbReference type="Gene3D" id="3.30.2010.10">
    <property type="entry name" value="Metalloproteases ('zincins'), catalytic domain"/>
    <property type="match status" value="1"/>
</dbReference>
<keyword evidence="14" id="KW-1185">Reference proteome</keyword>
<evidence type="ECO:0000256" key="9">
    <source>
        <dbReference type="ARBA" id="ARBA00023049"/>
    </source>
</evidence>
<feature type="transmembrane region" description="Helical" evidence="11">
    <location>
        <begin position="719"/>
        <end position="742"/>
    </location>
</feature>
<keyword evidence="4 11" id="KW-0812">Transmembrane</keyword>
<dbReference type="InterPro" id="IPR050083">
    <property type="entry name" value="HtpX_protease"/>
</dbReference>
<feature type="transmembrane region" description="Helical" evidence="11">
    <location>
        <begin position="214"/>
        <end position="240"/>
    </location>
</feature>
<feature type="transmembrane region" description="Helical" evidence="11">
    <location>
        <begin position="611"/>
        <end position="633"/>
    </location>
</feature>
<sequence length="756" mass="81341">MSTAPAPSVGAAGGMPHPFRMPSGTSLRFALLILSTSTAMAAALGGAIGTAAYFTRGGDIGSLAGAIDCAARNSHQAIDPDKFTRACPQSFFGNQTALALATLGALWLAIGVVYWLLPAYRIRRRRLRPLPTDGLTDIRRTLDELAVMAELRCRVRYVVDWRDPAPNGLAIGRIGRRHVMLSTGLLQLHRRDPEAFRAIVLHELAHLRNRDVDIAFLTLICYRLFIVAVAIPIAVTAPLGLLVEWVLVPSGLLYQLLSVLAQCALAVTVALTSAAVLRSRELYADARVAVWTRGAPSLRRVLIAEHGRQRTGRSLPPFLRPHPPVEHRLAALSDTRLLFGFGPWEAFGLALTCSLVYQQVVQWTEEAARLTDRGGPLSAVLPAVALGGGVAMGIWRAVLAAWMNRGRWPDAHRTGLAMAAGLIVGTFGDHMHSTAMTLGIANPLPVQLSWWLILGGIGYGFVRWNAATARVWAPVVLAGRRPLLLVVAGCGVGVALLSVFLGHVYDAGAPGFPLLSLPRPLNLLPTPLDYLGYVFSTAFMLTPPLSVIALVVVTAGVPLAARTGARLFGPRRAQARTEGPERFLLQAVSVEDSAALLTVPRLRPVRAAAHGTLFGAAAGLGLWLWHLFCAVLFPWPIESIGAVFTYYQLALAVLLEIAVGFVVAWRHARGELRALHGIFGTLGAGLLLPLAAITARNHFACVRWGTGHAACRVMPDLEFGVWVIPMITTWAAGLALLLIPAWTALRDRQRRPPTPT</sequence>
<comment type="caution">
    <text evidence="13">The sequence shown here is derived from an EMBL/GenBank/DDBJ whole genome shotgun (WGS) entry which is preliminary data.</text>
</comment>
<keyword evidence="9 13" id="KW-0482">Metalloprotease</keyword>
<organism evidence="13 14">
    <name type="scientific">Streptomyces siderophoricus</name>
    <dbReference type="NCBI Taxonomy" id="2802281"/>
    <lineage>
        <taxon>Bacteria</taxon>
        <taxon>Bacillati</taxon>
        <taxon>Actinomycetota</taxon>
        <taxon>Actinomycetes</taxon>
        <taxon>Kitasatosporales</taxon>
        <taxon>Streptomycetaceae</taxon>
        <taxon>Streptomyces</taxon>
    </lineage>
</organism>
<feature type="transmembrane region" description="Helical" evidence="11">
    <location>
        <begin position="645"/>
        <end position="665"/>
    </location>
</feature>
<evidence type="ECO:0000256" key="2">
    <source>
        <dbReference type="ARBA" id="ARBA00022475"/>
    </source>
</evidence>
<comment type="cofactor">
    <cofactor evidence="1">
        <name>Zn(2+)</name>
        <dbReference type="ChEBI" id="CHEBI:29105"/>
    </cofactor>
</comment>
<keyword evidence="6" id="KW-0378">Hydrolase</keyword>
<evidence type="ECO:0000256" key="8">
    <source>
        <dbReference type="ARBA" id="ARBA00022989"/>
    </source>
</evidence>
<feature type="transmembrane region" description="Helical" evidence="11">
    <location>
        <begin position="530"/>
        <end position="561"/>
    </location>
</feature>
<accession>A0ABS1MSI9</accession>
<dbReference type="Proteomes" id="UP000629371">
    <property type="component" value="Unassembled WGS sequence"/>
</dbReference>
<keyword evidence="3" id="KW-0645">Protease</keyword>
<keyword evidence="7" id="KW-0862">Zinc</keyword>
<dbReference type="CDD" id="cd07329">
    <property type="entry name" value="M56_like"/>
    <property type="match status" value="1"/>
</dbReference>
<evidence type="ECO:0000313" key="14">
    <source>
        <dbReference type="Proteomes" id="UP000629371"/>
    </source>
</evidence>
<evidence type="ECO:0000256" key="5">
    <source>
        <dbReference type="ARBA" id="ARBA00022723"/>
    </source>
</evidence>
<gene>
    <name evidence="13" type="ORF">JK360_15215</name>
</gene>